<dbReference type="SUPFAM" id="SSF56112">
    <property type="entry name" value="Protein kinase-like (PK-like)"/>
    <property type="match status" value="1"/>
</dbReference>
<keyword evidence="2" id="KW-1185">Reference proteome</keyword>
<comment type="caution">
    <text evidence="1">The sequence shown here is derived from an EMBL/GenBank/DDBJ whole genome shotgun (WGS) entry which is preliminary data.</text>
</comment>
<evidence type="ECO:0000313" key="1">
    <source>
        <dbReference type="EMBL" id="GJN20834.1"/>
    </source>
</evidence>
<gene>
    <name evidence="1" type="primary">gb08259</name>
    <name evidence="1" type="ORF">PR202_gb08259</name>
</gene>
<evidence type="ECO:0008006" key="3">
    <source>
        <dbReference type="Google" id="ProtNLM"/>
    </source>
</evidence>
<dbReference type="EMBL" id="BQKI01000075">
    <property type="protein sequence ID" value="GJN20834.1"/>
    <property type="molecule type" value="Genomic_DNA"/>
</dbReference>
<dbReference type="Gene3D" id="1.10.510.10">
    <property type="entry name" value="Transferase(Phosphotransferase) domain 1"/>
    <property type="match status" value="1"/>
</dbReference>
<reference evidence="1" key="2">
    <citation type="submission" date="2021-12" db="EMBL/GenBank/DDBJ databases">
        <title>Resequencing data analysis of finger millet.</title>
        <authorList>
            <person name="Hatakeyama M."/>
            <person name="Aluri S."/>
            <person name="Balachadran M.T."/>
            <person name="Sivarajan S.R."/>
            <person name="Poveda L."/>
            <person name="Shimizu-Inatsugi R."/>
            <person name="Schlapbach R."/>
            <person name="Sreeman S.M."/>
            <person name="Shimizu K.K."/>
        </authorList>
    </citation>
    <scope>NUCLEOTIDE SEQUENCE</scope>
</reference>
<proteinExistence type="predicted"/>
<dbReference type="InterPro" id="IPR011009">
    <property type="entry name" value="Kinase-like_dom_sf"/>
</dbReference>
<protein>
    <recommendedName>
        <fullName evidence="3">Protein kinase domain-containing protein</fullName>
    </recommendedName>
</protein>
<sequence length="81" mass="9182">MFARVMELRMEMASAECRAFEGLPGLSEAGRELLCGLLSFEPDQRLTATEALDHRWFEEEDEPVSSVLLSPKQPTGFINFF</sequence>
<evidence type="ECO:0000313" key="2">
    <source>
        <dbReference type="Proteomes" id="UP001054889"/>
    </source>
</evidence>
<reference evidence="1" key="1">
    <citation type="journal article" date="2018" name="DNA Res.">
        <title>Multiple hybrid de novo genome assembly of finger millet, an orphan allotetraploid crop.</title>
        <authorList>
            <person name="Hatakeyama M."/>
            <person name="Aluri S."/>
            <person name="Balachadran M.T."/>
            <person name="Sivarajan S.R."/>
            <person name="Patrignani A."/>
            <person name="Gruter S."/>
            <person name="Poveda L."/>
            <person name="Shimizu-Inatsugi R."/>
            <person name="Baeten J."/>
            <person name="Francoijs K.J."/>
            <person name="Nataraja K.N."/>
            <person name="Reddy Y.A.N."/>
            <person name="Phadnis S."/>
            <person name="Ravikumar R.L."/>
            <person name="Schlapbach R."/>
            <person name="Sreeman S.M."/>
            <person name="Shimizu K.K."/>
        </authorList>
    </citation>
    <scope>NUCLEOTIDE SEQUENCE</scope>
</reference>
<accession>A0AAV5EBQ7</accession>
<dbReference type="Proteomes" id="UP001054889">
    <property type="component" value="Unassembled WGS sequence"/>
</dbReference>
<name>A0AAV5EBQ7_ELECO</name>
<dbReference type="AlphaFoldDB" id="A0AAV5EBQ7"/>
<organism evidence="1 2">
    <name type="scientific">Eleusine coracana subsp. coracana</name>
    <dbReference type="NCBI Taxonomy" id="191504"/>
    <lineage>
        <taxon>Eukaryota</taxon>
        <taxon>Viridiplantae</taxon>
        <taxon>Streptophyta</taxon>
        <taxon>Embryophyta</taxon>
        <taxon>Tracheophyta</taxon>
        <taxon>Spermatophyta</taxon>
        <taxon>Magnoliopsida</taxon>
        <taxon>Liliopsida</taxon>
        <taxon>Poales</taxon>
        <taxon>Poaceae</taxon>
        <taxon>PACMAD clade</taxon>
        <taxon>Chloridoideae</taxon>
        <taxon>Cynodonteae</taxon>
        <taxon>Eleusininae</taxon>
        <taxon>Eleusine</taxon>
    </lineage>
</organism>